<dbReference type="GO" id="GO:0003677">
    <property type="term" value="F:DNA binding"/>
    <property type="evidence" value="ECO:0007669"/>
    <property type="project" value="InterPro"/>
</dbReference>
<evidence type="ECO:0000313" key="2">
    <source>
        <dbReference type="EMBL" id="MCB5163022.1"/>
    </source>
</evidence>
<dbReference type="GO" id="GO:0004803">
    <property type="term" value="F:transposase activity"/>
    <property type="evidence" value="ECO:0007669"/>
    <property type="project" value="InterPro"/>
</dbReference>
<proteinExistence type="predicted"/>
<sequence length="82" mass="9258">MKNGEYDHIHILIHLPTKVQLTKLVNSLKGVSSRKMKQYHPEPEQSAYLKNALWARSYFTGSCGGASIDVLKDYIANQNRPG</sequence>
<reference evidence="2" key="1">
    <citation type="submission" date="2021-10" db="EMBL/GenBank/DDBJ databases">
        <title>Marinomonas pontica sp. nov., isolated from the Black Sea.</title>
        <authorList>
            <person name="Zhao L.-H."/>
            <person name="Xue J.-H."/>
        </authorList>
    </citation>
    <scope>NUCLEOTIDE SEQUENCE</scope>
    <source>
        <strain evidence="2">E8</strain>
    </source>
</reference>
<dbReference type="PANTHER" id="PTHR33360">
    <property type="entry name" value="TRANSPOSASE FOR INSERTION SEQUENCE ELEMENT IS200"/>
    <property type="match status" value="1"/>
</dbReference>
<organism evidence="2 3">
    <name type="scientific">Marinomonas algarum</name>
    <dbReference type="NCBI Taxonomy" id="2883105"/>
    <lineage>
        <taxon>Bacteria</taxon>
        <taxon>Pseudomonadati</taxon>
        <taxon>Pseudomonadota</taxon>
        <taxon>Gammaproteobacteria</taxon>
        <taxon>Oceanospirillales</taxon>
        <taxon>Oceanospirillaceae</taxon>
        <taxon>Marinomonas</taxon>
    </lineage>
</organism>
<dbReference type="NCBIfam" id="NF033573">
    <property type="entry name" value="transpos_IS200"/>
    <property type="match status" value="1"/>
</dbReference>
<dbReference type="PANTHER" id="PTHR33360:SF2">
    <property type="entry name" value="TRANSPOSASE FOR INSERTION SEQUENCE ELEMENT IS200"/>
    <property type="match status" value="1"/>
</dbReference>
<dbReference type="AlphaFoldDB" id="A0A9X1LFI9"/>
<feature type="domain" description="Transposase IS200-like" evidence="1">
    <location>
        <begin position="1"/>
        <end position="78"/>
    </location>
</feature>
<dbReference type="RefSeq" id="WP_226755369.1">
    <property type="nucleotide sequence ID" value="NZ_JAJATW010000031.1"/>
</dbReference>
<comment type="caution">
    <text evidence="2">The sequence shown here is derived from an EMBL/GenBank/DDBJ whole genome shotgun (WGS) entry which is preliminary data.</text>
</comment>
<dbReference type="EMBL" id="JAJATW010000031">
    <property type="protein sequence ID" value="MCB5163022.1"/>
    <property type="molecule type" value="Genomic_DNA"/>
</dbReference>
<protein>
    <submittedName>
        <fullName evidence="2">IS200/IS605 family transposase</fullName>
    </submittedName>
</protein>
<dbReference type="InterPro" id="IPR002686">
    <property type="entry name" value="Transposase_17"/>
</dbReference>
<keyword evidence="3" id="KW-1185">Reference proteome</keyword>
<dbReference type="GO" id="GO:0006313">
    <property type="term" value="P:DNA transposition"/>
    <property type="evidence" value="ECO:0007669"/>
    <property type="project" value="InterPro"/>
</dbReference>
<gene>
    <name evidence="2" type="primary">tnpA</name>
    <name evidence="2" type="ORF">LG368_14145</name>
</gene>
<dbReference type="Pfam" id="PF01797">
    <property type="entry name" value="Y1_Tnp"/>
    <property type="match status" value="1"/>
</dbReference>
<dbReference type="Proteomes" id="UP001139095">
    <property type="component" value="Unassembled WGS sequence"/>
</dbReference>
<dbReference type="InterPro" id="IPR036515">
    <property type="entry name" value="Transposase_17_sf"/>
</dbReference>
<name>A0A9X1LFI9_9GAMM</name>
<dbReference type="Gene3D" id="3.30.70.1290">
    <property type="entry name" value="Transposase IS200-like"/>
    <property type="match status" value="1"/>
</dbReference>
<evidence type="ECO:0000313" key="3">
    <source>
        <dbReference type="Proteomes" id="UP001139095"/>
    </source>
</evidence>
<dbReference type="SUPFAM" id="SSF143422">
    <property type="entry name" value="Transposase IS200-like"/>
    <property type="match status" value="1"/>
</dbReference>
<dbReference type="SMART" id="SM01321">
    <property type="entry name" value="Y1_Tnp"/>
    <property type="match status" value="1"/>
</dbReference>
<evidence type="ECO:0000259" key="1">
    <source>
        <dbReference type="SMART" id="SM01321"/>
    </source>
</evidence>
<accession>A0A9X1LFI9</accession>